<dbReference type="EMBL" id="ASHM01194023">
    <property type="protein sequence ID" value="PNX66462.1"/>
    <property type="molecule type" value="Genomic_DNA"/>
</dbReference>
<reference evidence="2 3" key="2">
    <citation type="journal article" date="2017" name="Front. Plant Sci.">
        <title>Gene Classification and Mining of Molecular Markers Useful in Red Clover (Trifolium pratense) Breeding.</title>
        <authorList>
            <person name="Istvanek J."/>
            <person name="Dluhosova J."/>
            <person name="Dluhos P."/>
            <person name="Patkova L."/>
            <person name="Nedelnik J."/>
            <person name="Repkova J."/>
        </authorList>
    </citation>
    <scope>NUCLEOTIDE SEQUENCE [LARGE SCALE GENOMIC DNA]</scope>
    <source>
        <strain evidence="3">cv. Tatra</strain>
        <tissue evidence="2">Young leaves</tissue>
    </source>
</reference>
<comment type="caution">
    <text evidence="2">The sequence shown here is derived from an EMBL/GenBank/DDBJ whole genome shotgun (WGS) entry which is preliminary data.</text>
</comment>
<feature type="region of interest" description="Disordered" evidence="1">
    <location>
        <begin position="15"/>
        <end position="55"/>
    </location>
</feature>
<protein>
    <submittedName>
        <fullName evidence="2">Uncharacterized protein</fullName>
    </submittedName>
</protein>
<name>A0A2K3KJK8_TRIPR</name>
<evidence type="ECO:0000256" key="1">
    <source>
        <dbReference type="SAM" id="MobiDB-lite"/>
    </source>
</evidence>
<proteinExistence type="predicted"/>
<gene>
    <name evidence="2" type="ORF">L195_g063063</name>
</gene>
<evidence type="ECO:0000313" key="3">
    <source>
        <dbReference type="Proteomes" id="UP000236291"/>
    </source>
</evidence>
<organism evidence="2 3">
    <name type="scientific">Trifolium pratense</name>
    <name type="common">Red clover</name>
    <dbReference type="NCBI Taxonomy" id="57577"/>
    <lineage>
        <taxon>Eukaryota</taxon>
        <taxon>Viridiplantae</taxon>
        <taxon>Streptophyta</taxon>
        <taxon>Embryophyta</taxon>
        <taxon>Tracheophyta</taxon>
        <taxon>Spermatophyta</taxon>
        <taxon>Magnoliopsida</taxon>
        <taxon>eudicotyledons</taxon>
        <taxon>Gunneridae</taxon>
        <taxon>Pentapetalae</taxon>
        <taxon>rosids</taxon>
        <taxon>fabids</taxon>
        <taxon>Fabales</taxon>
        <taxon>Fabaceae</taxon>
        <taxon>Papilionoideae</taxon>
        <taxon>50 kb inversion clade</taxon>
        <taxon>NPAAA clade</taxon>
        <taxon>Hologalegina</taxon>
        <taxon>IRL clade</taxon>
        <taxon>Trifolieae</taxon>
        <taxon>Trifolium</taxon>
    </lineage>
</organism>
<dbReference type="AlphaFoldDB" id="A0A2K3KJK8"/>
<accession>A0A2K3KJK8</accession>
<reference evidence="2 3" key="1">
    <citation type="journal article" date="2014" name="Am. J. Bot.">
        <title>Genome assembly and annotation for red clover (Trifolium pratense; Fabaceae).</title>
        <authorList>
            <person name="Istvanek J."/>
            <person name="Jaros M."/>
            <person name="Krenek A."/>
            <person name="Repkova J."/>
        </authorList>
    </citation>
    <scope>NUCLEOTIDE SEQUENCE [LARGE SCALE GENOMIC DNA]</scope>
    <source>
        <strain evidence="3">cv. Tatra</strain>
        <tissue evidence="2">Young leaves</tissue>
    </source>
</reference>
<feature type="compositionally biased region" description="Polar residues" evidence="1">
    <location>
        <begin position="27"/>
        <end position="46"/>
    </location>
</feature>
<feature type="non-terminal residue" evidence="2">
    <location>
        <position position="76"/>
    </location>
</feature>
<dbReference type="Proteomes" id="UP000236291">
    <property type="component" value="Unassembled WGS sequence"/>
</dbReference>
<evidence type="ECO:0000313" key="2">
    <source>
        <dbReference type="EMBL" id="PNX66462.1"/>
    </source>
</evidence>
<sequence length="76" mass="8285">MEKGVDVQLLNTAKQQSVRHVAPTGGVESNNSPRKFNNSEDVTTPTVEKDRSDPLEGVQVGEVIIKLGARQEDLVK</sequence>